<dbReference type="STRING" id="88036.D8RMI4"/>
<keyword evidence="5" id="KW-1185">Reference proteome</keyword>
<feature type="non-terminal residue" evidence="4">
    <location>
        <position position="77"/>
    </location>
</feature>
<dbReference type="Gene3D" id="3.30.450.30">
    <property type="entry name" value="Dynein light chain 2a, cytoplasmic"/>
    <property type="match status" value="1"/>
</dbReference>
<dbReference type="KEGG" id="smo:SELMODRAFT_8803"/>
<protein>
    <recommendedName>
        <fullName evidence="2">Roadblock/LAMTOR2 domain-containing protein</fullName>
    </recommendedName>
</protein>
<gene>
    <name evidence="4" type="ORF">SELMODRAFT_8800</name>
    <name evidence="3" type="ORF">SELMODRAFT_8803</name>
</gene>
<dbReference type="EMBL" id="GL377584">
    <property type="protein sequence ID" value="EFJ26344.1"/>
    <property type="molecule type" value="Genomic_DNA"/>
</dbReference>
<dbReference type="Gramene" id="EFJ26344">
    <property type="protein sequence ID" value="EFJ26344"/>
    <property type="gene ID" value="SELMODRAFT_8800"/>
</dbReference>
<dbReference type="EMBL" id="GL377626">
    <property type="protein sequence ID" value="EFJ14682.1"/>
    <property type="molecule type" value="Genomic_DNA"/>
</dbReference>
<accession>D8RMI4</accession>
<dbReference type="SUPFAM" id="SSF103196">
    <property type="entry name" value="Roadblock/LC7 domain"/>
    <property type="match status" value="1"/>
</dbReference>
<dbReference type="InterPro" id="IPR004942">
    <property type="entry name" value="Roadblock/LAMTOR2_dom"/>
</dbReference>
<dbReference type="PANTHER" id="PTHR10779">
    <property type="entry name" value="DYNEIN LIGHT CHAIN ROADBLOCK"/>
    <property type="match status" value="1"/>
</dbReference>
<dbReference type="Gramene" id="EFJ14682">
    <property type="protein sequence ID" value="EFJ14682"/>
    <property type="gene ID" value="SELMODRAFT_8803"/>
</dbReference>
<evidence type="ECO:0000313" key="3">
    <source>
        <dbReference type="EMBL" id="EFJ14682.1"/>
    </source>
</evidence>
<dbReference type="OrthoDB" id="9985637at2759"/>
<evidence type="ECO:0000256" key="1">
    <source>
        <dbReference type="ARBA" id="ARBA00007191"/>
    </source>
</evidence>
<dbReference type="GO" id="GO:0005868">
    <property type="term" value="C:cytoplasmic dynein complex"/>
    <property type="evidence" value="ECO:0000318"/>
    <property type="project" value="GO_Central"/>
</dbReference>
<dbReference type="HOGENOM" id="CLU_113002_4_0_1"/>
<comment type="similarity">
    <text evidence="1">Belongs to the GAMAD family.</text>
</comment>
<name>D8RMI4_SELML</name>
<dbReference type="GO" id="GO:0007018">
    <property type="term" value="P:microtubule-based movement"/>
    <property type="evidence" value="ECO:0000318"/>
    <property type="project" value="GO_Central"/>
</dbReference>
<evidence type="ECO:0000313" key="5">
    <source>
        <dbReference type="Proteomes" id="UP000001514"/>
    </source>
</evidence>
<reference evidence="4 5" key="1">
    <citation type="journal article" date="2011" name="Science">
        <title>The Selaginella genome identifies genetic changes associated with the evolution of vascular plants.</title>
        <authorList>
            <person name="Banks J.A."/>
            <person name="Nishiyama T."/>
            <person name="Hasebe M."/>
            <person name="Bowman J.L."/>
            <person name="Gribskov M."/>
            <person name="dePamphilis C."/>
            <person name="Albert V.A."/>
            <person name="Aono N."/>
            <person name="Aoyama T."/>
            <person name="Ambrose B.A."/>
            <person name="Ashton N.W."/>
            <person name="Axtell M.J."/>
            <person name="Barker E."/>
            <person name="Barker M.S."/>
            <person name="Bennetzen J.L."/>
            <person name="Bonawitz N.D."/>
            <person name="Chapple C."/>
            <person name="Cheng C."/>
            <person name="Correa L.G."/>
            <person name="Dacre M."/>
            <person name="DeBarry J."/>
            <person name="Dreyer I."/>
            <person name="Elias M."/>
            <person name="Engstrom E.M."/>
            <person name="Estelle M."/>
            <person name="Feng L."/>
            <person name="Finet C."/>
            <person name="Floyd S.K."/>
            <person name="Frommer W.B."/>
            <person name="Fujita T."/>
            <person name="Gramzow L."/>
            <person name="Gutensohn M."/>
            <person name="Harholt J."/>
            <person name="Hattori M."/>
            <person name="Heyl A."/>
            <person name="Hirai T."/>
            <person name="Hiwatashi Y."/>
            <person name="Ishikawa M."/>
            <person name="Iwata M."/>
            <person name="Karol K.G."/>
            <person name="Koehler B."/>
            <person name="Kolukisaoglu U."/>
            <person name="Kubo M."/>
            <person name="Kurata T."/>
            <person name="Lalonde S."/>
            <person name="Li K."/>
            <person name="Li Y."/>
            <person name="Litt A."/>
            <person name="Lyons E."/>
            <person name="Manning G."/>
            <person name="Maruyama T."/>
            <person name="Michael T.P."/>
            <person name="Mikami K."/>
            <person name="Miyazaki S."/>
            <person name="Morinaga S."/>
            <person name="Murata T."/>
            <person name="Mueller-Roeber B."/>
            <person name="Nelson D.R."/>
            <person name="Obara M."/>
            <person name="Oguri Y."/>
            <person name="Olmstead R.G."/>
            <person name="Onodera N."/>
            <person name="Petersen B.L."/>
            <person name="Pils B."/>
            <person name="Prigge M."/>
            <person name="Rensing S.A."/>
            <person name="Riano-Pachon D.M."/>
            <person name="Roberts A.W."/>
            <person name="Sato Y."/>
            <person name="Scheller H.V."/>
            <person name="Schulz B."/>
            <person name="Schulz C."/>
            <person name="Shakirov E.V."/>
            <person name="Shibagaki N."/>
            <person name="Shinohara N."/>
            <person name="Shippen D.E."/>
            <person name="Soerensen I."/>
            <person name="Sotooka R."/>
            <person name="Sugimoto N."/>
            <person name="Sugita M."/>
            <person name="Sumikawa N."/>
            <person name="Tanurdzic M."/>
            <person name="Theissen G."/>
            <person name="Ulvskov P."/>
            <person name="Wakazuki S."/>
            <person name="Weng J.K."/>
            <person name="Willats W.W."/>
            <person name="Wipf D."/>
            <person name="Wolf P.G."/>
            <person name="Yang L."/>
            <person name="Zimmer A.D."/>
            <person name="Zhu Q."/>
            <person name="Mitros T."/>
            <person name="Hellsten U."/>
            <person name="Loque D."/>
            <person name="Otillar R."/>
            <person name="Salamov A."/>
            <person name="Schmutz J."/>
            <person name="Shapiro H."/>
            <person name="Lindquist E."/>
            <person name="Lucas S."/>
            <person name="Rokhsar D."/>
            <person name="Grigoriev I.V."/>
        </authorList>
    </citation>
    <scope>NUCLEOTIDE SEQUENCE [LARGE SCALE GENOMIC DNA]</scope>
</reference>
<dbReference type="Pfam" id="PF03259">
    <property type="entry name" value="Robl_LC7"/>
    <property type="match status" value="1"/>
</dbReference>
<proteinExistence type="inferred from homology"/>
<feature type="non-terminal residue" evidence="4">
    <location>
        <position position="1"/>
    </location>
</feature>
<dbReference type="GO" id="GO:0005737">
    <property type="term" value="C:cytoplasm"/>
    <property type="evidence" value="ECO:0000318"/>
    <property type="project" value="GO_Central"/>
</dbReference>
<dbReference type="KEGG" id="smo:SELMODRAFT_8800"/>
<organism evidence="5">
    <name type="scientific">Selaginella moellendorffii</name>
    <name type="common">Spikemoss</name>
    <dbReference type="NCBI Taxonomy" id="88036"/>
    <lineage>
        <taxon>Eukaryota</taxon>
        <taxon>Viridiplantae</taxon>
        <taxon>Streptophyta</taxon>
        <taxon>Embryophyta</taxon>
        <taxon>Tracheophyta</taxon>
        <taxon>Lycopodiopsida</taxon>
        <taxon>Selaginellales</taxon>
        <taxon>Selaginellaceae</taxon>
        <taxon>Selaginella</taxon>
    </lineage>
</organism>
<feature type="domain" description="Roadblock/LAMTOR2" evidence="2">
    <location>
        <begin position="1"/>
        <end position="77"/>
    </location>
</feature>
<dbReference type="AlphaFoldDB" id="D8RMI4"/>
<evidence type="ECO:0000259" key="2">
    <source>
        <dbReference type="Pfam" id="PF03259"/>
    </source>
</evidence>
<dbReference type="Proteomes" id="UP000001514">
    <property type="component" value="Unassembled WGS sequence"/>
</dbReference>
<evidence type="ECO:0000313" key="4">
    <source>
        <dbReference type="EMBL" id="EFJ26344.1"/>
    </source>
</evidence>
<dbReference type="InParanoid" id="D8RMI4"/>
<dbReference type="GO" id="GO:0045505">
    <property type="term" value="F:dynein intermediate chain binding"/>
    <property type="evidence" value="ECO:0000318"/>
    <property type="project" value="GO_Central"/>
</dbReference>
<sequence>VIGTMIVAANGNVLRTTLPQDLAFKYATKIPSLAAMARSGVRELDPQNDLQMLRIKTLLHEIIVIAEPLFTLLVVQN</sequence>
<dbReference type="eggNOG" id="KOG4115">
    <property type="taxonomic scope" value="Eukaryota"/>
</dbReference>